<dbReference type="InterPro" id="IPR009845">
    <property type="entry name" value="DUF1405"/>
</dbReference>
<dbReference type="PANTHER" id="PTHR40042">
    <property type="entry name" value="HYPOTHETICAL MEMBRANE SPANNING PROTEIN"/>
    <property type="match status" value="1"/>
</dbReference>
<dbReference type="Pfam" id="PF07187">
    <property type="entry name" value="DUF1405"/>
    <property type="match status" value="1"/>
</dbReference>
<reference evidence="2 3" key="1">
    <citation type="journal article" date="2011" name="PLoS ONE">
        <title>Haloquadratum walsbyi: limited diversity in a global pond.</title>
        <authorList>
            <person name="Dyall-Smith M."/>
            <person name="Pfeiffer F."/>
            <person name="Klee K."/>
            <person name="Palm P."/>
            <person name="Gross K."/>
            <person name="Schuster S.C."/>
            <person name="Rampp M."/>
            <person name="Oesterhelt D."/>
        </authorList>
    </citation>
    <scope>NUCLEOTIDE SEQUENCE [LARGE SCALE GENOMIC DNA]</scope>
    <source>
        <strain evidence="3">DSM 16854 / JCM 12705 / C23</strain>
    </source>
</reference>
<organism evidence="2 3">
    <name type="scientific">Haloquadratum walsbyi (strain DSM 16854 / JCM 12705 / C23)</name>
    <dbReference type="NCBI Taxonomy" id="768065"/>
    <lineage>
        <taxon>Archaea</taxon>
        <taxon>Methanobacteriati</taxon>
        <taxon>Methanobacteriota</taxon>
        <taxon>Stenosarchaea group</taxon>
        <taxon>Halobacteria</taxon>
        <taxon>Halobacteriales</taxon>
        <taxon>Haloferacaceae</taxon>
        <taxon>Haloquadratum</taxon>
    </lineage>
</organism>
<evidence type="ECO:0000256" key="1">
    <source>
        <dbReference type="SAM" id="Phobius"/>
    </source>
</evidence>
<feature type="transmembrane region" description="Helical" evidence="1">
    <location>
        <begin position="194"/>
        <end position="213"/>
    </location>
</feature>
<dbReference type="EMBL" id="FR746099">
    <property type="protein sequence ID" value="CCC39758.1"/>
    <property type="molecule type" value="Genomic_DNA"/>
</dbReference>
<feature type="transmembrane region" description="Helical" evidence="1">
    <location>
        <begin position="122"/>
        <end position="142"/>
    </location>
</feature>
<proteinExistence type="predicted"/>
<sequence length="227" mass="25376">MTSIPVADDLPVYLSPLPAQIETFVLQYSWVVIMINIAGSIFGFWYYRFQLLNTPLAMWPVVPDSPFATMLMVGSLLSWRLGRNRNWIHALAFIGNLKYGFWVVAVQIFINDALVSQNPYYWFLLISHFGMGLQAFVIYRYAEFSVPAVGIATSWFGFNDLVDYFTPIIGDYHHTYFGPRLASTGDHSIPAHDVAATAAVCLTLLAMFLAFAIRARRLSSAVAGNGG</sequence>
<accession>G0LI38</accession>
<name>G0LI38_HALWC</name>
<protein>
    <submittedName>
        <fullName evidence="2">DUF1405 family protein</fullName>
    </submittedName>
</protein>
<dbReference type="RefSeq" id="WP_014555541.1">
    <property type="nucleotide sequence ID" value="NC_017459.1"/>
</dbReference>
<dbReference type="PANTHER" id="PTHR40042:SF1">
    <property type="entry name" value="DUF1405 DOMAIN-CONTAINING PROTEIN"/>
    <property type="match status" value="1"/>
</dbReference>
<dbReference type="OrthoDB" id="160626at2157"/>
<keyword evidence="1" id="KW-1133">Transmembrane helix</keyword>
<dbReference type="AlphaFoldDB" id="G0LI38"/>
<keyword evidence="1" id="KW-0812">Transmembrane</keyword>
<gene>
    <name evidence="2" type="ordered locus">Hqrw_1831</name>
</gene>
<keyword evidence="1" id="KW-0472">Membrane</keyword>
<dbReference type="GeneID" id="12446528"/>
<dbReference type="KEGG" id="hwc:Hqrw_1831"/>
<feature type="transmembrane region" description="Helical" evidence="1">
    <location>
        <begin position="87"/>
        <end position="110"/>
    </location>
</feature>
<feature type="transmembrane region" description="Helical" evidence="1">
    <location>
        <begin position="25"/>
        <end position="47"/>
    </location>
</feature>
<evidence type="ECO:0000313" key="3">
    <source>
        <dbReference type="Proteomes" id="UP000007954"/>
    </source>
</evidence>
<evidence type="ECO:0000313" key="2">
    <source>
        <dbReference type="EMBL" id="CCC39758.1"/>
    </source>
</evidence>
<dbReference type="HOGENOM" id="CLU_1122605_0_0_2"/>
<dbReference type="Proteomes" id="UP000007954">
    <property type="component" value="Chromosome"/>
</dbReference>